<reference evidence="2 3" key="1">
    <citation type="submission" date="2015-05" db="EMBL/GenBank/DDBJ databases">
        <title>Distinctive expansion of gene families associated with plant cell wall degradation and secondary metabolism in the genomes of grapevine trunk pathogens.</title>
        <authorList>
            <person name="Lawrence D.P."/>
            <person name="Travadon R."/>
            <person name="Rolshausen P.E."/>
            <person name="Baumgartner K."/>
        </authorList>
    </citation>
    <scope>NUCLEOTIDE SEQUENCE [LARGE SCALE GENOMIC DNA]</scope>
    <source>
        <strain evidence="2">DA912</strain>
    </source>
</reference>
<keyword evidence="3" id="KW-1185">Reference proteome</keyword>
<accession>A0A0G2FBU3</accession>
<dbReference type="AlphaFoldDB" id="A0A0G2FBU3"/>
<organism evidence="2 3">
    <name type="scientific">Diaporthe ampelina</name>
    <dbReference type="NCBI Taxonomy" id="1214573"/>
    <lineage>
        <taxon>Eukaryota</taxon>
        <taxon>Fungi</taxon>
        <taxon>Dikarya</taxon>
        <taxon>Ascomycota</taxon>
        <taxon>Pezizomycotina</taxon>
        <taxon>Sordariomycetes</taxon>
        <taxon>Sordariomycetidae</taxon>
        <taxon>Diaporthales</taxon>
        <taxon>Diaporthaceae</taxon>
        <taxon>Diaporthe</taxon>
    </lineage>
</organism>
<dbReference type="EMBL" id="LCUC01000341">
    <property type="protein sequence ID" value="KKY32112.1"/>
    <property type="molecule type" value="Genomic_DNA"/>
</dbReference>
<proteinExistence type="predicted"/>
<feature type="region of interest" description="Disordered" evidence="1">
    <location>
        <begin position="286"/>
        <end position="326"/>
    </location>
</feature>
<dbReference type="STRING" id="1214573.A0A0G2FBU3"/>
<gene>
    <name evidence="2" type="ORF">UCDDA912_g07937</name>
</gene>
<evidence type="ECO:0000313" key="3">
    <source>
        <dbReference type="Proteomes" id="UP000034680"/>
    </source>
</evidence>
<comment type="caution">
    <text evidence="2">The sequence shown here is derived from an EMBL/GenBank/DDBJ whole genome shotgun (WGS) entry which is preliminary data.</text>
</comment>
<feature type="region of interest" description="Disordered" evidence="1">
    <location>
        <begin position="135"/>
        <end position="163"/>
    </location>
</feature>
<evidence type="ECO:0000313" key="2">
    <source>
        <dbReference type="EMBL" id="KKY32112.1"/>
    </source>
</evidence>
<sequence length="326" mass="36885">MKGRPVDQLVYEHMFPKPKPQEPQNFHALLQRHLILEVRQEVHSFYGHLDTAEAKYPGLDYTNPTHRTRLSRWQWHRRMFRAFDALRLTPSEIAGLTKWEGTRWAKVRYEREQNTTIRDTAADGMSHWLDREVRATTPDSADGPDTEEDDTMAEVDEEDSDGELESVGIALNEQLRQRVAARNAGDLSLPVDEAWEQWFKNAVETGEISHMRERITHVSPQDLFPPRFIDAARAGNWHDIPEFLRDLIRDGLRAEDNRLQGRSAVPSASSAASNSGVFGLLSAPLPPVSHSTRSSTTRSSYSNLRIPGAFQGIDDGGTSHAQRGQA</sequence>
<feature type="compositionally biased region" description="Acidic residues" evidence="1">
    <location>
        <begin position="142"/>
        <end position="163"/>
    </location>
</feature>
<dbReference type="OrthoDB" id="4106209at2759"/>
<name>A0A0G2FBU3_9PEZI</name>
<dbReference type="Proteomes" id="UP000034680">
    <property type="component" value="Unassembled WGS sequence"/>
</dbReference>
<feature type="compositionally biased region" description="Low complexity" evidence="1">
    <location>
        <begin position="289"/>
        <end position="302"/>
    </location>
</feature>
<reference evidence="2 3" key="2">
    <citation type="submission" date="2015-05" db="EMBL/GenBank/DDBJ databases">
        <authorList>
            <person name="Morales-Cruz A."/>
            <person name="Amrine K.C."/>
            <person name="Cantu D."/>
        </authorList>
    </citation>
    <scope>NUCLEOTIDE SEQUENCE [LARGE SCALE GENOMIC DNA]</scope>
    <source>
        <strain evidence="2">DA912</strain>
    </source>
</reference>
<evidence type="ECO:0000256" key="1">
    <source>
        <dbReference type="SAM" id="MobiDB-lite"/>
    </source>
</evidence>
<protein>
    <submittedName>
        <fullName evidence="2">Uncharacterized protein</fullName>
    </submittedName>
</protein>